<accession>A0AAQ1ULA8</accession>
<evidence type="ECO:0000313" key="1">
    <source>
        <dbReference type="EMBL" id="SUB80516.1"/>
    </source>
</evidence>
<protein>
    <submittedName>
        <fullName evidence="1">Uncharacterized protein</fullName>
    </submittedName>
</protein>
<evidence type="ECO:0000313" key="2">
    <source>
        <dbReference type="Proteomes" id="UP000255283"/>
    </source>
</evidence>
<dbReference type="AlphaFoldDB" id="A0AAQ1ULA8"/>
<gene>
    <name evidence="1" type="ORF">NCTC13063_01802</name>
</gene>
<reference evidence="1 2" key="1">
    <citation type="submission" date="2018-06" db="EMBL/GenBank/DDBJ databases">
        <authorList>
            <consortium name="Pathogen Informatics"/>
            <person name="Doyle S."/>
        </authorList>
    </citation>
    <scope>NUCLEOTIDE SEQUENCE [LARGE SCALE GENOMIC DNA]</scope>
    <source>
        <strain evidence="1 2">NCTC13063</strain>
    </source>
</reference>
<sequence>MICGFACFIDQFFISLSLSGLRVQKNPPARIRCEGRQPTIKIAEIT</sequence>
<proteinExistence type="predicted"/>
<dbReference type="EMBL" id="UGTJ01000001">
    <property type="protein sequence ID" value="SUB80516.1"/>
    <property type="molecule type" value="Genomic_DNA"/>
</dbReference>
<comment type="caution">
    <text evidence="1">The sequence shown here is derived from an EMBL/GenBank/DDBJ whole genome shotgun (WGS) entry which is preliminary data.</text>
</comment>
<organism evidence="1 2">
    <name type="scientific">Segatella buccae</name>
    <dbReference type="NCBI Taxonomy" id="28126"/>
    <lineage>
        <taxon>Bacteria</taxon>
        <taxon>Pseudomonadati</taxon>
        <taxon>Bacteroidota</taxon>
        <taxon>Bacteroidia</taxon>
        <taxon>Bacteroidales</taxon>
        <taxon>Prevotellaceae</taxon>
        <taxon>Segatella</taxon>
    </lineage>
</organism>
<name>A0AAQ1ULA8_9BACT</name>
<dbReference type="Proteomes" id="UP000255283">
    <property type="component" value="Unassembled WGS sequence"/>
</dbReference>